<evidence type="ECO:0000313" key="1">
    <source>
        <dbReference type="EMBL" id="GAI70427.1"/>
    </source>
</evidence>
<dbReference type="EMBL" id="BARW01003731">
    <property type="protein sequence ID" value="GAI70427.1"/>
    <property type="molecule type" value="Genomic_DNA"/>
</dbReference>
<gene>
    <name evidence="1" type="ORF">S12H4_09273</name>
</gene>
<dbReference type="AlphaFoldDB" id="X1QPH2"/>
<reference evidence="1" key="1">
    <citation type="journal article" date="2014" name="Front. Microbiol.">
        <title>High frequency of phylogenetically diverse reductive dehalogenase-homologous genes in deep subseafloor sedimentary metagenomes.</title>
        <authorList>
            <person name="Kawai M."/>
            <person name="Futagami T."/>
            <person name="Toyoda A."/>
            <person name="Takaki Y."/>
            <person name="Nishi S."/>
            <person name="Hori S."/>
            <person name="Arai W."/>
            <person name="Tsubouchi T."/>
            <person name="Morono Y."/>
            <person name="Uchiyama I."/>
            <person name="Ito T."/>
            <person name="Fujiyama A."/>
            <person name="Inagaki F."/>
            <person name="Takami H."/>
        </authorList>
    </citation>
    <scope>NUCLEOTIDE SEQUENCE</scope>
    <source>
        <strain evidence="1">Expedition CK06-06</strain>
    </source>
</reference>
<accession>X1QPH2</accession>
<protein>
    <submittedName>
        <fullName evidence="1">Uncharacterized protein</fullName>
    </submittedName>
</protein>
<sequence>MPERGFASETWNSDEWFQDLSRDQRYLFIYLWTNDHCNPAGLYHITLKTISDEALFSKDELRELL</sequence>
<name>X1QPH2_9ZZZZ</name>
<organism evidence="1">
    <name type="scientific">marine sediment metagenome</name>
    <dbReference type="NCBI Taxonomy" id="412755"/>
    <lineage>
        <taxon>unclassified sequences</taxon>
        <taxon>metagenomes</taxon>
        <taxon>ecological metagenomes</taxon>
    </lineage>
</organism>
<proteinExistence type="predicted"/>
<comment type="caution">
    <text evidence="1">The sequence shown here is derived from an EMBL/GenBank/DDBJ whole genome shotgun (WGS) entry which is preliminary data.</text>
</comment>
<feature type="non-terminal residue" evidence="1">
    <location>
        <position position="65"/>
    </location>
</feature>